<dbReference type="SUPFAM" id="SSF54713">
    <property type="entry name" value="Elongation factor Ts (EF-Ts), dimerisation domain"/>
    <property type="match status" value="1"/>
</dbReference>
<evidence type="ECO:0000256" key="3">
    <source>
        <dbReference type="ARBA" id="ARBA00022768"/>
    </source>
</evidence>
<dbReference type="GO" id="GO:0005737">
    <property type="term" value="C:cytoplasm"/>
    <property type="evidence" value="ECO:0007669"/>
    <property type="project" value="UniProtKB-SubCell"/>
</dbReference>
<evidence type="ECO:0000313" key="9">
    <source>
        <dbReference type="EMBL" id="PIR76969.1"/>
    </source>
</evidence>
<comment type="caution">
    <text evidence="9">The sequence shown here is derived from an EMBL/GenBank/DDBJ whole genome shotgun (WGS) entry which is preliminary data.</text>
</comment>
<dbReference type="SUPFAM" id="SSF46934">
    <property type="entry name" value="UBA-like"/>
    <property type="match status" value="1"/>
</dbReference>
<evidence type="ECO:0000256" key="6">
    <source>
        <dbReference type="RuleBase" id="RU000642"/>
    </source>
</evidence>
<keyword evidence="3 5" id="KW-0251">Elongation factor</keyword>
<dbReference type="CDD" id="cd14275">
    <property type="entry name" value="UBA_EF-Ts"/>
    <property type="match status" value="1"/>
</dbReference>
<dbReference type="PROSITE" id="PS01127">
    <property type="entry name" value="EF_TS_2"/>
    <property type="match status" value="1"/>
</dbReference>
<dbReference type="NCBIfam" id="TIGR00116">
    <property type="entry name" value="tsf"/>
    <property type="match status" value="2"/>
</dbReference>
<dbReference type="Gene3D" id="1.10.286.20">
    <property type="match status" value="1"/>
</dbReference>
<name>A0A2M6P093_9BACT</name>
<dbReference type="Pfam" id="PF00889">
    <property type="entry name" value="EF_TS"/>
    <property type="match status" value="1"/>
</dbReference>
<organism evidence="9 10">
    <name type="scientific">Candidatus Magasanikbacteria bacterium CG10_big_fil_rev_8_21_14_0_10_38_6</name>
    <dbReference type="NCBI Taxonomy" id="1974647"/>
    <lineage>
        <taxon>Bacteria</taxon>
        <taxon>Candidatus Magasanikiibacteriota</taxon>
    </lineage>
</organism>
<evidence type="ECO:0000256" key="7">
    <source>
        <dbReference type="RuleBase" id="RU000643"/>
    </source>
</evidence>
<evidence type="ECO:0000256" key="1">
    <source>
        <dbReference type="ARBA" id="ARBA00005532"/>
    </source>
</evidence>
<dbReference type="InterPro" id="IPR036402">
    <property type="entry name" value="EF-Ts_dimer_sf"/>
</dbReference>
<dbReference type="PROSITE" id="PS01126">
    <property type="entry name" value="EF_TS_1"/>
    <property type="match status" value="1"/>
</dbReference>
<keyword evidence="5" id="KW-0963">Cytoplasm</keyword>
<keyword evidence="4 5" id="KW-0648">Protein biosynthesis</keyword>
<dbReference type="InterPro" id="IPR014039">
    <property type="entry name" value="Transl_elong_EFTs/EF1B_dimer"/>
</dbReference>
<gene>
    <name evidence="5 9" type="primary">tsf</name>
    <name evidence="9" type="ORF">COU30_04990</name>
</gene>
<dbReference type="FunFam" id="1.10.8.10:FF:000001">
    <property type="entry name" value="Elongation factor Ts"/>
    <property type="match status" value="1"/>
</dbReference>
<dbReference type="EMBL" id="PFBW01000208">
    <property type="protein sequence ID" value="PIR76969.1"/>
    <property type="molecule type" value="Genomic_DNA"/>
</dbReference>
<evidence type="ECO:0000259" key="8">
    <source>
        <dbReference type="Pfam" id="PF00889"/>
    </source>
</evidence>
<evidence type="ECO:0000256" key="4">
    <source>
        <dbReference type="ARBA" id="ARBA00022917"/>
    </source>
</evidence>
<dbReference type="PANTHER" id="PTHR11741:SF0">
    <property type="entry name" value="ELONGATION FACTOR TS, MITOCHONDRIAL"/>
    <property type="match status" value="1"/>
</dbReference>
<dbReference type="InterPro" id="IPR018101">
    <property type="entry name" value="Transl_elong_Ts_CS"/>
</dbReference>
<dbReference type="PANTHER" id="PTHR11741">
    <property type="entry name" value="ELONGATION FACTOR TS"/>
    <property type="match status" value="1"/>
</dbReference>
<dbReference type="FunFam" id="1.10.286.20:FF:000001">
    <property type="entry name" value="Elongation factor Ts"/>
    <property type="match status" value="1"/>
</dbReference>
<dbReference type="GO" id="GO:0003746">
    <property type="term" value="F:translation elongation factor activity"/>
    <property type="evidence" value="ECO:0007669"/>
    <property type="project" value="UniProtKB-UniRule"/>
</dbReference>
<protein>
    <recommendedName>
        <fullName evidence="2 5">Elongation factor Ts</fullName>
        <shortName evidence="5">EF-Ts</shortName>
    </recommendedName>
</protein>
<evidence type="ECO:0000256" key="2">
    <source>
        <dbReference type="ARBA" id="ARBA00016956"/>
    </source>
</evidence>
<comment type="similarity">
    <text evidence="1 5 6">Belongs to the EF-Ts family.</text>
</comment>
<accession>A0A2M6P093</accession>
<dbReference type="InterPro" id="IPR001816">
    <property type="entry name" value="Transl_elong_EFTs/EF1B"/>
</dbReference>
<evidence type="ECO:0000313" key="10">
    <source>
        <dbReference type="Proteomes" id="UP000228528"/>
    </source>
</evidence>
<dbReference type="InterPro" id="IPR009060">
    <property type="entry name" value="UBA-like_sf"/>
</dbReference>
<proteinExistence type="inferred from homology"/>
<feature type="region of interest" description="Involved in Mg(2+) ion dislocation from EF-Tu" evidence="5">
    <location>
        <begin position="81"/>
        <end position="84"/>
    </location>
</feature>
<dbReference type="Gene3D" id="3.30.479.20">
    <property type="entry name" value="Elongation factor Ts, dimerisation domain"/>
    <property type="match status" value="1"/>
</dbReference>
<dbReference type="AlphaFoldDB" id="A0A2M6P093"/>
<comment type="function">
    <text evidence="5 6">Associates with the EF-Tu.GDP complex and induces the exchange of GDP to GTP. It remains bound to the aminoacyl-tRNA.EF-Tu.GTP complex up to the GTP hydrolysis stage on the ribosome.</text>
</comment>
<evidence type="ECO:0000256" key="5">
    <source>
        <dbReference type="HAMAP-Rule" id="MF_00050"/>
    </source>
</evidence>
<reference evidence="10" key="1">
    <citation type="submission" date="2017-09" db="EMBL/GenBank/DDBJ databases">
        <title>Depth-based differentiation of microbial function through sediment-hosted aquifers and enrichment of novel symbionts in the deep terrestrial subsurface.</title>
        <authorList>
            <person name="Probst A.J."/>
            <person name="Ladd B."/>
            <person name="Jarett J.K."/>
            <person name="Geller-Mcgrath D.E."/>
            <person name="Sieber C.M.K."/>
            <person name="Emerson J.B."/>
            <person name="Anantharaman K."/>
            <person name="Thomas B.C."/>
            <person name="Malmstrom R."/>
            <person name="Stieglmeier M."/>
            <person name="Klingl A."/>
            <person name="Woyke T."/>
            <person name="Ryan C.M."/>
            <person name="Banfield J.F."/>
        </authorList>
    </citation>
    <scope>NUCLEOTIDE SEQUENCE [LARGE SCALE GENOMIC DNA]</scope>
</reference>
<sequence>MSISTADIAKLRSQTGAGMLDCKKALDESNGDMEKALDWLRKRGIAKAAKRADKVTAEGAVASYIHGGGKVGVLVEVNCETDFVAKNENFQDIVNGITLHIAASAPKYLSRNEVPAEAVEKEKDIYREQMKNEGKPADIIEKIIDGKLDKFYSEMCLLEQPFIKDEDLTIEEMLIKKTGEIGEKISIRRFARYELGEGIEKSSKNFAEEVEEQIS</sequence>
<dbReference type="HAMAP" id="MF_00050">
    <property type="entry name" value="EF_Ts"/>
    <property type="match status" value="1"/>
</dbReference>
<dbReference type="Gene3D" id="1.10.8.10">
    <property type="entry name" value="DNA helicase RuvA subunit, C-terminal domain"/>
    <property type="match status" value="1"/>
</dbReference>
<feature type="domain" description="Translation elongation factor EFTs/EF1B dimerisation" evidence="8">
    <location>
        <begin position="95"/>
        <end position="197"/>
    </location>
</feature>
<dbReference type="Proteomes" id="UP000228528">
    <property type="component" value="Unassembled WGS sequence"/>
</dbReference>
<comment type="subcellular location">
    <subcellularLocation>
        <location evidence="5 7">Cytoplasm</location>
    </subcellularLocation>
</comment>